<dbReference type="GO" id="GO:0030170">
    <property type="term" value="F:pyridoxal phosphate binding"/>
    <property type="evidence" value="ECO:0007669"/>
    <property type="project" value="UniProtKB-UniRule"/>
</dbReference>
<evidence type="ECO:0000256" key="2">
    <source>
        <dbReference type="ARBA" id="ARBA00005099"/>
    </source>
</evidence>
<dbReference type="Pfam" id="PF00266">
    <property type="entry name" value="Aminotran_5"/>
    <property type="match status" value="1"/>
</dbReference>
<feature type="modified residue" description="N6-(pyridoxal phosphate)lysine" evidence="12">
    <location>
        <position position="196"/>
    </location>
</feature>
<dbReference type="GO" id="GO:0006564">
    <property type="term" value="P:L-serine biosynthetic process"/>
    <property type="evidence" value="ECO:0007669"/>
    <property type="project" value="UniProtKB-UniRule"/>
</dbReference>
<proteinExistence type="inferred from homology"/>
<evidence type="ECO:0000256" key="10">
    <source>
        <dbReference type="ARBA" id="ARBA00047630"/>
    </source>
</evidence>
<dbReference type="RefSeq" id="WP_096351892.1">
    <property type="nucleotide sequence ID" value="NZ_AP017313.1"/>
</dbReference>
<dbReference type="HAMAP" id="MF_00160">
    <property type="entry name" value="SerC_aminotrans_5"/>
    <property type="match status" value="1"/>
</dbReference>
<comment type="subunit">
    <text evidence="12">Homodimer.</text>
</comment>
<feature type="binding site" evidence="12">
    <location>
        <begin position="78"/>
        <end position="79"/>
    </location>
    <ligand>
        <name>pyridoxal 5'-phosphate</name>
        <dbReference type="ChEBI" id="CHEBI:597326"/>
    </ligand>
</feature>
<dbReference type="FunFam" id="3.40.640.10:FF:000010">
    <property type="entry name" value="Phosphoserine aminotransferase"/>
    <property type="match status" value="1"/>
</dbReference>
<dbReference type="InterPro" id="IPR015421">
    <property type="entry name" value="PyrdxlP-dep_Trfase_major"/>
</dbReference>
<keyword evidence="4 12" id="KW-0032">Aminotransferase</keyword>
<sequence>MKNLHKHNFGAGPCILPEEVLDNAAEAVKNWRPTGLSILEISHRSAAFEEVVKETEKLVRDLLQVPHNYSILFLQGGASLQFCMVAFNFLHNSGKDAVYLDAGYFGQKAIKEALFFGPVNVAASSRGAGYTHIPKEYSISADAAYFHCTSNNTIEGTEMFRFPETEVPVICDMSSDIFSRPIDISQFDLIYAGAQKNTGPAGMTLVIAKNDLLDSVKHPLPSMLDYRVYRDNGSMYNTPPVFAIYAAMLNLQWLKNKGGLKTISLENRAKAQLLYDEIDLNPLFYGAAERYDRSLMNVTFRMHDPGREADFLAFAEQNGMVGIKGYRTVGGFRASLYNALPYESVRELVNCMKVYAEKYHRPAILV</sequence>
<comment type="catalytic activity">
    <reaction evidence="10 12">
        <text>4-(phosphooxy)-L-threonine + 2-oxoglutarate = (R)-3-hydroxy-2-oxo-4-phosphooxybutanoate + L-glutamate</text>
        <dbReference type="Rhea" id="RHEA:16573"/>
        <dbReference type="ChEBI" id="CHEBI:16810"/>
        <dbReference type="ChEBI" id="CHEBI:29985"/>
        <dbReference type="ChEBI" id="CHEBI:58452"/>
        <dbReference type="ChEBI" id="CHEBI:58538"/>
        <dbReference type="EC" id="2.6.1.52"/>
    </reaction>
</comment>
<dbReference type="OrthoDB" id="9809412at2"/>
<protein>
    <recommendedName>
        <fullName evidence="12">Phosphoserine aminotransferase</fullName>
        <ecNumber evidence="12">2.6.1.52</ecNumber>
    </recommendedName>
    <alternativeName>
        <fullName evidence="12">Phosphohydroxythreonine aminotransferase</fullName>
        <shortName evidence="12">PSAT</shortName>
    </alternativeName>
</protein>
<accession>A0A0X8X1I1</accession>
<comment type="catalytic activity">
    <reaction evidence="11 12 13">
        <text>O-phospho-L-serine + 2-oxoglutarate = 3-phosphooxypyruvate + L-glutamate</text>
        <dbReference type="Rhea" id="RHEA:14329"/>
        <dbReference type="ChEBI" id="CHEBI:16810"/>
        <dbReference type="ChEBI" id="CHEBI:18110"/>
        <dbReference type="ChEBI" id="CHEBI:29985"/>
        <dbReference type="ChEBI" id="CHEBI:57524"/>
        <dbReference type="EC" id="2.6.1.52"/>
    </reaction>
</comment>
<evidence type="ECO:0000256" key="9">
    <source>
        <dbReference type="ARBA" id="ARBA00023299"/>
    </source>
</evidence>
<dbReference type="GO" id="GO:0005737">
    <property type="term" value="C:cytoplasm"/>
    <property type="evidence" value="ECO:0007669"/>
    <property type="project" value="UniProtKB-SubCell"/>
</dbReference>
<dbReference type="EC" id="2.6.1.52" evidence="12"/>
<comment type="caution">
    <text evidence="12">Lacks conserved residue(s) required for the propagation of feature annotation.</text>
</comment>
<dbReference type="InterPro" id="IPR022278">
    <property type="entry name" value="Pser_aminoTfrase"/>
</dbReference>
<dbReference type="PIRSF" id="PIRSF000525">
    <property type="entry name" value="SerC"/>
    <property type="match status" value="1"/>
</dbReference>
<evidence type="ECO:0000256" key="13">
    <source>
        <dbReference type="RuleBase" id="RU004505"/>
    </source>
</evidence>
<comment type="subcellular location">
    <subcellularLocation>
        <location evidence="12">Cytoplasm</location>
    </subcellularLocation>
</comment>
<keyword evidence="8 12" id="KW-0664">Pyridoxine biosynthesis</keyword>
<feature type="binding site" evidence="12">
    <location>
        <position position="172"/>
    </location>
    <ligand>
        <name>pyridoxal 5'-phosphate</name>
        <dbReference type="ChEBI" id="CHEBI:597326"/>
    </ligand>
</feature>
<comment type="function">
    <text evidence="12">Catalyzes the reversible conversion of 3-phosphohydroxypyruvate to phosphoserine and of 3-hydroxy-2-oxo-4-phosphonooxybutanoate to phosphohydroxythreonine.</text>
</comment>
<evidence type="ECO:0000256" key="11">
    <source>
        <dbReference type="ARBA" id="ARBA00049007"/>
    </source>
</evidence>
<evidence type="ECO:0000256" key="7">
    <source>
        <dbReference type="ARBA" id="ARBA00022898"/>
    </source>
</evidence>
<evidence type="ECO:0000256" key="5">
    <source>
        <dbReference type="ARBA" id="ARBA00022605"/>
    </source>
</evidence>
<dbReference type="PANTHER" id="PTHR43247:SF1">
    <property type="entry name" value="PHOSPHOSERINE AMINOTRANSFERASE"/>
    <property type="match status" value="1"/>
</dbReference>
<name>A0A0X8X1I1_9SPHI</name>
<keyword evidence="15" id="KW-1185">Reference proteome</keyword>
<evidence type="ECO:0000256" key="4">
    <source>
        <dbReference type="ARBA" id="ARBA00022576"/>
    </source>
</evidence>
<dbReference type="EMBL" id="AP017313">
    <property type="protein sequence ID" value="BAU54082.1"/>
    <property type="molecule type" value="Genomic_DNA"/>
</dbReference>
<keyword evidence="7 12" id="KW-0663">Pyridoxal phosphate</keyword>
<dbReference type="GO" id="GO:0004648">
    <property type="term" value="F:O-phospho-L-serine:2-oxoglutarate aminotransferase activity"/>
    <property type="evidence" value="ECO:0007669"/>
    <property type="project" value="UniProtKB-UniRule"/>
</dbReference>
<dbReference type="PANTHER" id="PTHR43247">
    <property type="entry name" value="PHOSPHOSERINE AMINOTRANSFERASE"/>
    <property type="match status" value="1"/>
</dbReference>
<dbReference type="InterPro" id="IPR000192">
    <property type="entry name" value="Aminotrans_V_dom"/>
</dbReference>
<keyword evidence="5 12" id="KW-0028">Amino-acid biosynthesis</keyword>
<dbReference type="InterPro" id="IPR015424">
    <property type="entry name" value="PyrdxlP-dep_Trfase"/>
</dbReference>
<evidence type="ECO:0000256" key="6">
    <source>
        <dbReference type="ARBA" id="ARBA00022679"/>
    </source>
</evidence>
<evidence type="ECO:0000313" key="14">
    <source>
        <dbReference type="EMBL" id="BAU54082.1"/>
    </source>
</evidence>
<dbReference type="Proteomes" id="UP000218263">
    <property type="component" value="Chromosome"/>
</dbReference>
<gene>
    <name evidence="14" type="primary">serC_1</name>
    <name evidence="12" type="synonym">serC</name>
    <name evidence="14" type="ORF">MgSA37_02253</name>
</gene>
<reference evidence="14 15" key="1">
    <citation type="submission" date="2015-12" db="EMBL/GenBank/DDBJ databases">
        <title>Genome sequence of Mucilaginibacter gotjawali.</title>
        <authorList>
            <person name="Lee J.S."/>
            <person name="Lee K.C."/>
            <person name="Kim K.K."/>
            <person name="Lee B.W."/>
        </authorList>
    </citation>
    <scope>NUCLEOTIDE SEQUENCE [LARGE SCALE GENOMIC DNA]</scope>
    <source>
        <strain evidence="14 15">SA3-7</strain>
    </source>
</reference>
<dbReference type="NCBIfam" id="TIGR01364">
    <property type="entry name" value="serC_1"/>
    <property type="match status" value="1"/>
</dbReference>
<feature type="binding site" evidence="12">
    <location>
        <position position="44"/>
    </location>
    <ligand>
        <name>L-glutamate</name>
        <dbReference type="ChEBI" id="CHEBI:29985"/>
    </ligand>
</feature>
<feature type="binding site" evidence="12">
    <location>
        <position position="195"/>
    </location>
    <ligand>
        <name>pyridoxal 5'-phosphate</name>
        <dbReference type="ChEBI" id="CHEBI:597326"/>
    </ligand>
</feature>
<dbReference type="NCBIfam" id="NF003764">
    <property type="entry name" value="PRK05355.1"/>
    <property type="match status" value="1"/>
</dbReference>
<evidence type="ECO:0000256" key="8">
    <source>
        <dbReference type="ARBA" id="ARBA00023096"/>
    </source>
</evidence>
<organism evidence="14 15">
    <name type="scientific">Mucilaginibacter gotjawali</name>
    <dbReference type="NCBI Taxonomy" id="1550579"/>
    <lineage>
        <taxon>Bacteria</taxon>
        <taxon>Pseudomonadati</taxon>
        <taxon>Bacteroidota</taxon>
        <taxon>Sphingobacteriia</taxon>
        <taxon>Sphingobacteriales</taxon>
        <taxon>Sphingobacteriaceae</taxon>
        <taxon>Mucilaginibacter</taxon>
    </lineage>
</organism>
<feature type="binding site" evidence="12">
    <location>
        <position position="105"/>
    </location>
    <ligand>
        <name>pyridoxal 5'-phosphate</name>
        <dbReference type="ChEBI" id="CHEBI:597326"/>
    </ligand>
</feature>
<evidence type="ECO:0000256" key="1">
    <source>
        <dbReference type="ARBA" id="ARBA00004915"/>
    </source>
</evidence>
<evidence type="ECO:0000256" key="3">
    <source>
        <dbReference type="ARBA" id="ARBA00006904"/>
    </source>
</evidence>
<comment type="cofactor">
    <cofactor evidence="12">
        <name>pyridoxal 5'-phosphate</name>
        <dbReference type="ChEBI" id="CHEBI:597326"/>
    </cofactor>
    <text evidence="12">Binds 1 pyridoxal phosphate per subunit.</text>
</comment>
<dbReference type="UniPathway" id="UPA00244">
    <property type="reaction ID" value="UER00311"/>
</dbReference>
<comment type="pathway">
    <text evidence="2 12 13">Amino-acid biosynthesis; L-serine biosynthesis; L-serine from 3-phospho-D-glycerate: step 2/3.</text>
</comment>
<feature type="binding site" evidence="12">
    <location>
        <position position="153"/>
    </location>
    <ligand>
        <name>pyridoxal 5'-phosphate</name>
        <dbReference type="ChEBI" id="CHEBI:597326"/>
    </ligand>
</feature>
<keyword evidence="9 12" id="KW-0718">Serine biosynthesis</keyword>
<dbReference type="Gene3D" id="3.90.1150.10">
    <property type="entry name" value="Aspartate Aminotransferase, domain 1"/>
    <property type="match status" value="1"/>
</dbReference>
<dbReference type="InterPro" id="IPR020578">
    <property type="entry name" value="Aminotrans_V_PyrdxlP_BS"/>
</dbReference>
<dbReference type="KEGG" id="mgot:MgSA37_02253"/>
<dbReference type="UniPathway" id="UPA00135">
    <property type="reaction ID" value="UER00197"/>
</dbReference>
<evidence type="ECO:0000256" key="12">
    <source>
        <dbReference type="HAMAP-Rule" id="MF_00160"/>
    </source>
</evidence>
<dbReference type="PROSITE" id="PS00595">
    <property type="entry name" value="AA_TRANSFER_CLASS_5"/>
    <property type="match status" value="1"/>
</dbReference>
<dbReference type="SUPFAM" id="SSF53383">
    <property type="entry name" value="PLP-dependent transferases"/>
    <property type="match status" value="1"/>
</dbReference>
<dbReference type="GO" id="GO:0008615">
    <property type="term" value="P:pyridoxine biosynthetic process"/>
    <property type="evidence" value="ECO:0007669"/>
    <property type="project" value="UniProtKB-UniRule"/>
</dbReference>
<comment type="pathway">
    <text evidence="1 12">Cofactor biosynthesis; pyridoxine 5'-phosphate biosynthesis; pyridoxine 5'-phosphate from D-erythrose 4-phosphate: step 3/5.</text>
</comment>
<comment type="similarity">
    <text evidence="3 12">Belongs to the class-V pyridoxal-phosphate-dependent aminotransferase family. SerC subfamily.</text>
</comment>
<dbReference type="Gene3D" id="3.40.640.10">
    <property type="entry name" value="Type I PLP-dependent aspartate aminotransferase-like (Major domain)"/>
    <property type="match status" value="1"/>
</dbReference>
<dbReference type="InterPro" id="IPR015422">
    <property type="entry name" value="PyrdxlP-dep_Trfase_small"/>
</dbReference>
<keyword evidence="12" id="KW-0963">Cytoplasm</keyword>
<dbReference type="AlphaFoldDB" id="A0A0X8X1I1"/>
<dbReference type="FunFam" id="3.90.1150.10:FF:000006">
    <property type="entry name" value="Phosphoserine aminotransferase"/>
    <property type="match status" value="1"/>
</dbReference>
<keyword evidence="6 12" id="KW-0808">Transferase</keyword>
<evidence type="ECO:0000313" key="15">
    <source>
        <dbReference type="Proteomes" id="UP000218263"/>
    </source>
</evidence>
<feature type="binding site" evidence="12">
    <location>
        <begin position="237"/>
        <end position="238"/>
    </location>
    <ligand>
        <name>pyridoxal 5'-phosphate</name>
        <dbReference type="ChEBI" id="CHEBI:597326"/>
    </ligand>
</feature>